<accession>A0AAN9FX99</accession>
<proteinExistence type="predicted"/>
<name>A0AAN9FX99_CLITE</name>
<organism evidence="1 2">
    <name type="scientific">Clitoria ternatea</name>
    <name type="common">Butterfly pea</name>
    <dbReference type="NCBI Taxonomy" id="43366"/>
    <lineage>
        <taxon>Eukaryota</taxon>
        <taxon>Viridiplantae</taxon>
        <taxon>Streptophyta</taxon>
        <taxon>Embryophyta</taxon>
        <taxon>Tracheophyta</taxon>
        <taxon>Spermatophyta</taxon>
        <taxon>Magnoliopsida</taxon>
        <taxon>eudicotyledons</taxon>
        <taxon>Gunneridae</taxon>
        <taxon>Pentapetalae</taxon>
        <taxon>rosids</taxon>
        <taxon>fabids</taxon>
        <taxon>Fabales</taxon>
        <taxon>Fabaceae</taxon>
        <taxon>Papilionoideae</taxon>
        <taxon>50 kb inversion clade</taxon>
        <taxon>NPAAA clade</taxon>
        <taxon>indigoferoid/millettioid clade</taxon>
        <taxon>Phaseoleae</taxon>
        <taxon>Clitoria</taxon>
    </lineage>
</organism>
<keyword evidence="2" id="KW-1185">Reference proteome</keyword>
<dbReference type="AlphaFoldDB" id="A0AAN9FX99"/>
<sequence>MHEKMEMNQHYLENLQTTSEAIYLKGIGHFCSHVDFVQIHDTQLRGKDVWVGGYWDLETLDIMLPDFIQNHFLDVLLYLNEEVMDGRV</sequence>
<dbReference type="Proteomes" id="UP001359559">
    <property type="component" value="Unassembled WGS sequence"/>
</dbReference>
<reference evidence="1 2" key="1">
    <citation type="submission" date="2024-01" db="EMBL/GenBank/DDBJ databases">
        <title>The genomes of 5 underutilized Papilionoideae crops provide insights into root nodulation and disease resistance.</title>
        <authorList>
            <person name="Yuan L."/>
        </authorList>
    </citation>
    <scope>NUCLEOTIDE SEQUENCE [LARGE SCALE GENOMIC DNA]</scope>
    <source>
        <strain evidence="1">LY-2023</strain>
        <tissue evidence="1">Leaf</tissue>
    </source>
</reference>
<dbReference type="EMBL" id="JAYKXN010000006">
    <property type="protein sequence ID" value="KAK7279918.1"/>
    <property type="molecule type" value="Genomic_DNA"/>
</dbReference>
<evidence type="ECO:0000313" key="1">
    <source>
        <dbReference type="EMBL" id="KAK7279918.1"/>
    </source>
</evidence>
<gene>
    <name evidence="1" type="ORF">RJT34_24979</name>
</gene>
<comment type="caution">
    <text evidence="1">The sequence shown here is derived from an EMBL/GenBank/DDBJ whole genome shotgun (WGS) entry which is preliminary data.</text>
</comment>
<evidence type="ECO:0000313" key="2">
    <source>
        <dbReference type="Proteomes" id="UP001359559"/>
    </source>
</evidence>
<protein>
    <submittedName>
        <fullName evidence="1">Uncharacterized protein</fullName>
    </submittedName>
</protein>